<sequence length="528" mass="60291">MPSARTRRTQPAAPVRAAQYIRMSTDHQEYSPVFQREAIARYAAAHGIRVVRDYEDSAISGLTLRERPALIQLLIDVENPARRFTSVLVYDVSRWGRFQDVDESAFYEYTCRRAGVDVIYVAEPFENDSSPATSILKALKRAMAGEFSREMSRKVFLGHCLNVRRGFHAGGPPGIGLQRILVGRDNSERRCLAPREYKSVQTDRIIIAPGPPGDVALVRKIYEWYATQPVSAAAIARRLNSFGIVNGAGRTWQGANILDILRNEKYIGTNVYSRTTSKLDRGWEQLPREEWIRIPDAFEPVVDRRIFAAVQQKMARVGRRPTRNEIIEGLRKVVTRAGRLNQATLRHYRSAPSVEQVMREFGSLYEAYRIIGYPPNLNPERSENRYVEHLMERRVADGTTDKLRELGHQVRYEKHTGTLCIDGALRLQLVIRSPWLVQGHLPYWIARWPDCFAIDFLVYGRIERAGKELLDFHILPQGSLPKGEFTVLYRYGQSHFEPYRHPDLASLIELAANVPLEVLPATCHPATK</sequence>
<feature type="domain" description="Resolvase/invertase-type recombinase catalytic" evidence="1">
    <location>
        <begin position="16"/>
        <end position="166"/>
    </location>
</feature>
<protein>
    <submittedName>
        <fullName evidence="3">Recombinase family protein</fullName>
    </submittedName>
</protein>
<dbReference type="SUPFAM" id="SSF53041">
    <property type="entry name" value="Resolvase-like"/>
    <property type="match status" value="1"/>
</dbReference>
<dbReference type="InterPro" id="IPR038109">
    <property type="entry name" value="DNA_bind_recomb_sf"/>
</dbReference>
<evidence type="ECO:0000259" key="1">
    <source>
        <dbReference type="PROSITE" id="PS51736"/>
    </source>
</evidence>
<dbReference type="Pfam" id="PF00239">
    <property type="entry name" value="Resolvase"/>
    <property type="match status" value="1"/>
</dbReference>
<accession>A0ABW9B7N2</accession>
<evidence type="ECO:0000259" key="2">
    <source>
        <dbReference type="PROSITE" id="PS51737"/>
    </source>
</evidence>
<dbReference type="EMBL" id="JAQQEZ010000088">
    <property type="protein sequence ID" value="MFM0008223.1"/>
    <property type="molecule type" value="Genomic_DNA"/>
</dbReference>
<dbReference type="CDD" id="cd00338">
    <property type="entry name" value="Ser_Recombinase"/>
    <property type="match status" value="1"/>
</dbReference>
<dbReference type="InterPro" id="IPR036162">
    <property type="entry name" value="Resolvase-like_N_sf"/>
</dbReference>
<reference evidence="3 4" key="1">
    <citation type="journal article" date="2024" name="Chem. Sci.">
        <title>Discovery of megapolipeptins by genome mining of a Burkholderiales bacteria collection.</title>
        <authorList>
            <person name="Paulo B.S."/>
            <person name="Recchia M.J.J."/>
            <person name="Lee S."/>
            <person name="Fergusson C.H."/>
            <person name="Romanowski S.B."/>
            <person name="Hernandez A."/>
            <person name="Krull N."/>
            <person name="Liu D.Y."/>
            <person name="Cavanagh H."/>
            <person name="Bos A."/>
            <person name="Gray C.A."/>
            <person name="Murphy B.T."/>
            <person name="Linington R.G."/>
            <person name="Eustaquio A.S."/>
        </authorList>
    </citation>
    <scope>NUCLEOTIDE SEQUENCE [LARGE SCALE GENOMIC DNA]</scope>
    <source>
        <strain evidence="3 4">RL17-350-BIC-A</strain>
    </source>
</reference>
<dbReference type="InterPro" id="IPR050639">
    <property type="entry name" value="SSR_resolvase"/>
</dbReference>
<dbReference type="Proteomes" id="UP001629230">
    <property type="component" value="Unassembled WGS sequence"/>
</dbReference>
<keyword evidence="4" id="KW-1185">Reference proteome</keyword>
<gene>
    <name evidence="3" type="ORF">PQR57_45885</name>
</gene>
<dbReference type="InterPro" id="IPR011109">
    <property type="entry name" value="DNA_bind_recombinase_dom"/>
</dbReference>
<proteinExistence type="predicted"/>
<feature type="domain" description="Recombinase" evidence="2">
    <location>
        <begin position="194"/>
        <end position="320"/>
    </location>
</feature>
<dbReference type="InterPro" id="IPR006119">
    <property type="entry name" value="Resolv_N"/>
</dbReference>
<comment type="caution">
    <text evidence="3">The sequence shown here is derived from an EMBL/GenBank/DDBJ whole genome shotgun (WGS) entry which is preliminary data.</text>
</comment>
<dbReference type="RefSeq" id="WP_408183181.1">
    <property type="nucleotide sequence ID" value="NZ_JAQQEZ010000088.1"/>
</dbReference>
<dbReference type="Gene3D" id="3.40.50.1390">
    <property type="entry name" value="Resolvase, N-terminal catalytic domain"/>
    <property type="match status" value="1"/>
</dbReference>
<dbReference type="Gene3D" id="3.90.1750.20">
    <property type="entry name" value="Putative Large Serine Recombinase, Chain B, Domain 2"/>
    <property type="match status" value="1"/>
</dbReference>
<evidence type="ECO:0000313" key="4">
    <source>
        <dbReference type="Proteomes" id="UP001629230"/>
    </source>
</evidence>
<name>A0ABW9B7N2_9BURK</name>
<dbReference type="PANTHER" id="PTHR30461:SF23">
    <property type="entry name" value="DNA RECOMBINASE-RELATED"/>
    <property type="match status" value="1"/>
</dbReference>
<dbReference type="PROSITE" id="PS51736">
    <property type="entry name" value="RECOMBINASES_3"/>
    <property type="match status" value="1"/>
</dbReference>
<organism evidence="3 4">
    <name type="scientific">Paraburkholderia dipogonis</name>
    <dbReference type="NCBI Taxonomy" id="1211383"/>
    <lineage>
        <taxon>Bacteria</taxon>
        <taxon>Pseudomonadati</taxon>
        <taxon>Pseudomonadota</taxon>
        <taxon>Betaproteobacteria</taxon>
        <taxon>Burkholderiales</taxon>
        <taxon>Burkholderiaceae</taxon>
        <taxon>Paraburkholderia</taxon>
    </lineage>
</organism>
<evidence type="ECO:0000313" key="3">
    <source>
        <dbReference type="EMBL" id="MFM0008223.1"/>
    </source>
</evidence>
<dbReference type="SMART" id="SM00857">
    <property type="entry name" value="Resolvase"/>
    <property type="match status" value="1"/>
</dbReference>
<dbReference type="PROSITE" id="PS51737">
    <property type="entry name" value="RECOMBINASE_DNA_BIND"/>
    <property type="match status" value="1"/>
</dbReference>
<dbReference type="PANTHER" id="PTHR30461">
    <property type="entry name" value="DNA-INVERTASE FROM LAMBDOID PROPHAGE"/>
    <property type="match status" value="1"/>
</dbReference>
<dbReference type="Pfam" id="PF07508">
    <property type="entry name" value="Recombinase"/>
    <property type="match status" value="1"/>
</dbReference>